<evidence type="ECO:0000313" key="2">
    <source>
        <dbReference type="Proteomes" id="UP000701853"/>
    </source>
</evidence>
<keyword evidence="2" id="KW-1185">Reference proteome</keyword>
<gene>
    <name evidence="1" type="ORF">CXB51_008992</name>
</gene>
<comment type="caution">
    <text evidence="1">The sequence shown here is derived from an EMBL/GenBank/DDBJ whole genome shotgun (WGS) entry which is preliminary data.</text>
</comment>
<dbReference type="OrthoDB" id="1915846at2759"/>
<name>A0A8J5ZRW2_9ROSI</name>
<protein>
    <recommendedName>
        <fullName evidence="3">Retrovirus-related Pol polyprotein from transposon TNT 1-94</fullName>
    </recommendedName>
</protein>
<dbReference type="AlphaFoldDB" id="A0A8J5ZRW2"/>
<accession>A0A8J5ZRW2</accession>
<sequence length="110" mass="12546">MQKSKPVSVPLVGDFKFSSRQSPTSEKKKEEMEKVSYLSAVGSFMYAIICTRPNIAHVVGIVSRFLSNQGKVHWEGELSLGSQSSKNVWHYQPLNQNTLQQLKRAKRCYR</sequence>
<dbReference type="EMBL" id="JAHUZN010000004">
    <property type="protein sequence ID" value="KAG8496504.1"/>
    <property type="molecule type" value="Genomic_DNA"/>
</dbReference>
<proteinExistence type="predicted"/>
<evidence type="ECO:0000313" key="1">
    <source>
        <dbReference type="EMBL" id="KAG8496504.1"/>
    </source>
</evidence>
<organism evidence="1 2">
    <name type="scientific">Gossypium anomalum</name>
    <dbReference type="NCBI Taxonomy" id="47600"/>
    <lineage>
        <taxon>Eukaryota</taxon>
        <taxon>Viridiplantae</taxon>
        <taxon>Streptophyta</taxon>
        <taxon>Embryophyta</taxon>
        <taxon>Tracheophyta</taxon>
        <taxon>Spermatophyta</taxon>
        <taxon>Magnoliopsida</taxon>
        <taxon>eudicotyledons</taxon>
        <taxon>Gunneridae</taxon>
        <taxon>Pentapetalae</taxon>
        <taxon>rosids</taxon>
        <taxon>malvids</taxon>
        <taxon>Malvales</taxon>
        <taxon>Malvaceae</taxon>
        <taxon>Malvoideae</taxon>
        <taxon>Gossypium</taxon>
    </lineage>
</organism>
<evidence type="ECO:0008006" key="3">
    <source>
        <dbReference type="Google" id="ProtNLM"/>
    </source>
</evidence>
<dbReference type="Proteomes" id="UP000701853">
    <property type="component" value="Chromosome 4"/>
</dbReference>
<reference evidence="1 2" key="1">
    <citation type="journal article" date="2021" name="bioRxiv">
        <title>The Gossypium anomalum genome as a resource for cotton improvement and evolutionary analysis of hybrid incompatibility.</title>
        <authorList>
            <person name="Grover C.E."/>
            <person name="Yuan D."/>
            <person name="Arick M.A."/>
            <person name="Miller E.R."/>
            <person name="Hu G."/>
            <person name="Peterson D.G."/>
            <person name="Wendel J.F."/>
            <person name="Udall J.A."/>
        </authorList>
    </citation>
    <scope>NUCLEOTIDE SEQUENCE [LARGE SCALE GENOMIC DNA]</scope>
    <source>
        <strain evidence="1">JFW-Udall</strain>
        <tissue evidence="1">Leaf</tissue>
    </source>
</reference>